<keyword evidence="1" id="KW-0175">Coiled coil</keyword>
<protein>
    <submittedName>
        <fullName evidence="4">Uncharacterized protein YhaN</fullName>
    </submittedName>
</protein>
<dbReference type="Gene3D" id="3.40.50.300">
    <property type="entry name" value="P-loop containing nucleotide triphosphate hydrolases"/>
    <property type="match status" value="1"/>
</dbReference>
<reference evidence="5" key="1">
    <citation type="submission" date="2016-10" db="EMBL/GenBank/DDBJ databases">
        <authorList>
            <person name="Varghese N."/>
            <person name="Submissions S."/>
        </authorList>
    </citation>
    <scope>NUCLEOTIDE SEQUENCE [LARGE SCALE GENOMIC DNA]</scope>
    <source>
        <strain evidence="5">DSM 11443</strain>
    </source>
</reference>
<evidence type="ECO:0000259" key="3">
    <source>
        <dbReference type="Pfam" id="PF13514"/>
    </source>
</evidence>
<proteinExistence type="predicted"/>
<feature type="coiled-coil region" evidence="1">
    <location>
        <begin position="380"/>
        <end position="414"/>
    </location>
</feature>
<dbReference type="EMBL" id="FOMW01000014">
    <property type="protein sequence ID" value="SFE98668.1"/>
    <property type="molecule type" value="Genomic_DNA"/>
</dbReference>
<dbReference type="PANTHER" id="PTHR41259:SF1">
    <property type="entry name" value="DOUBLE-STRAND BREAK REPAIR RAD50 ATPASE, PUTATIVE-RELATED"/>
    <property type="match status" value="1"/>
</dbReference>
<keyword evidence="5" id="KW-1185">Reference proteome</keyword>
<evidence type="ECO:0000256" key="2">
    <source>
        <dbReference type="SAM" id="MobiDB-lite"/>
    </source>
</evidence>
<evidence type="ECO:0000313" key="5">
    <source>
        <dbReference type="Proteomes" id="UP000198977"/>
    </source>
</evidence>
<name>A0A1I2F1U1_9RHOB</name>
<sequence length="1035" mass="114298">MLSGLAIDDYRKLLCLDDATIEGGGDEIANSKGDIGRLLFSAAAGVSDLSEVLDTVDKRCGDLYKKGGSKSVFAQLKRDLDDVTAQIRETDISVSDYRQRKQTLEDAEALEKKVREERRDKLTSQASLEAIAKAFPVSTKIAELAHELDPLQHFPIYLDIDPEELVELSKRRVLLEAEQKRLSDLIDEKTEGRDAIVSQPKMVKNLKKLDDLRKLRDRCGTAATDLPRRKVQRDEVIEDMKRSLVDIGLKSVDVPDQFVFDLTYLRELELKFQAVSDAEAELRTAEEEEENALRNFEAAGETLSGLPEETGDVQDIQKILDLQNASRIVTEATKAIEALRLVQQSARTALPPLSLDGKKFESVPELPLSSEDASTLARDIEFAKGAVSRAEDEFASTEEAAEQLVSRIDALEDSGAFITDDEAIALRSKRDSLWNEHLGDLSKPSADLFETAMRVDDAKGIARHSQAKELAEVRQLKVALAEANSKSRAKKSAIETATSRLDSLQSGLLRHLSAAGLKLDLSPTGFTDWVRKVEAAREQAIAAENEQVTVAPVLEAAERLRKELARALNAPEATLDALVSMASKIAAEREKTKIERKAAQRTVDDTEMEHSKRAKRKRDAAGARDEAKTAWAKALEDAFDDAGKVILFPQAFEIFREIRELNEKLLGLQRQINGMETDQKALKIALVSVIPNDPDLADMPTIDAYDALVSKSEAAIKSDGMREELSSEIDTAESNRQSAQGDLDNVDAQVGLAAAIFHTAIPTGTVEELRKAVLQGRRAVELRDEIARLSSELCSLLNVPSKSDAKDLLEGESLLEVQASILEVERDLIGLEENLTPAIENRTRAKSDLDSITGDSDVAMLVARRQTIELEMESVIRDFLKLRIGHLMADQAIRRYRDKHRSGMMEAAEAAFTELTKGAYSGLTTQIEGTNETLVAIQSSDGAAKQAHAMSKGTRFQLYLALRAAAYEQMAANGTVLPFFCDDVFETFDEDRTRAACGLMRRIGQMGQAVYLTHHRHVVEIAKDVCGDDVRIHEI</sequence>
<feature type="compositionally biased region" description="Basic and acidic residues" evidence="2">
    <location>
        <begin position="595"/>
        <end position="611"/>
    </location>
</feature>
<dbReference type="Proteomes" id="UP000198977">
    <property type="component" value="Unassembled WGS sequence"/>
</dbReference>
<accession>A0A1I2F1U1</accession>
<feature type="coiled-coil region" evidence="1">
    <location>
        <begin position="268"/>
        <end position="302"/>
    </location>
</feature>
<organism evidence="4 5">
    <name type="scientific">Sulfitobacter brevis</name>
    <dbReference type="NCBI Taxonomy" id="74348"/>
    <lineage>
        <taxon>Bacteria</taxon>
        <taxon>Pseudomonadati</taxon>
        <taxon>Pseudomonadota</taxon>
        <taxon>Alphaproteobacteria</taxon>
        <taxon>Rhodobacterales</taxon>
        <taxon>Roseobacteraceae</taxon>
        <taxon>Sulfitobacter</taxon>
    </lineage>
</organism>
<feature type="region of interest" description="Disordered" evidence="2">
    <location>
        <begin position="595"/>
        <end position="623"/>
    </location>
</feature>
<dbReference type="InterPro" id="IPR027417">
    <property type="entry name" value="P-loop_NTPase"/>
</dbReference>
<gene>
    <name evidence="4" type="ORF">SAMN04488523_11429</name>
</gene>
<evidence type="ECO:0000313" key="4">
    <source>
        <dbReference type="EMBL" id="SFE98668.1"/>
    </source>
</evidence>
<dbReference type="PANTHER" id="PTHR41259">
    <property type="entry name" value="DOUBLE-STRAND BREAK REPAIR RAD50 ATPASE, PUTATIVE-RELATED"/>
    <property type="match status" value="1"/>
</dbReference>
<dbReference type="InterPro" id="IPR038734">
    <property type="entry name" value="YhaN_AAA"/>
</dbReference>
<dbReference type="Pfam" id="PF13514">
    <property type="entry name" value="AAA_27"/>
    <property type="match status" value="1"/>
</dbReference>
<dbReference type="STRING" id="74348.SAMN04488523_11429"/>
<dbReference type="AlphaFoldDB" id="A0A1I2F1U1"/>
<feature type="domain" description="YhaN AAA" evidence="3">
    <location>
        <begin position="1"/>
        <end position="96"/>
    </location>
</feature>
<feature type="region of interest" description="Disordered" evidence="2">
    <location>
        <begin position="719"/>
        <end position="739"/>
    </location>
</feature>
<evidence type="ECO:0000256" key="1">
    <source>
        <dbReference type="SAM" id="Coils"/>
    </source>
</evidence>